<keyword evidence="3" id="KW-1185">Reference proteome</keyword>
<feature type="region of interest" description="Disordered" evidence="1">
    <location>
        <begin position="47"/>
        <end position="79"/>
    </location>
</feature>
<accession>A0A1E3Q5G1</accession>
<dbReference type="AlphaFoldDB" id="A0A1E3Q5G1"/>
<name>A0A1E3Q5G1_LIPST</name>
<evidence type="ECO:0000313" key="2">
    <source>
        <dbReference type="EMBL" id="ODQ72818.1"/>
    </source>
</evidence>
<protein>
    <submittedName>
        <fullName evidence="2">Uncharacterized protein</fullName>
    </submittedName>
</protein>
<sequence length="79" mass="9287">MWYRVCKANCTRSQLWDTIWSQELPMTSPVIVGYLYSAPRKEFEELDQTHSNSKNYSRGFLTVRASEPTTQPRRTASQR</sequence>
<gene>
    <name evidence="2" type="ORF">LIPSTDRAFT_105435</name>
</gene>
<evidence type="ECO:0000313" key="3">
    <source>
        <dbReference type="Proteomes" id="UP000094385"/>
    </source>
</evidence>
<dbReference type="Proteomes" id="UP000094385">
    <property type="component" value="Unassembled WGS sequence"/>
</dbReference>
<evidence type="ECO:0000256" key="1">
    <source>
        <dbReference type="SAM" id="MobiDB-lite"/>
    </source>
</evidence>
<feature type="compositionally biased region" description="Polar residues" evidence="1">
    <location>
        <begin position="67"/>
        <end position="79"/>
    </location>
</feature>
<proteinExistence type="predicted"/>
<reference evidence="2 3" key="1">
    <citation type="journal article" date="2016" name="Proc. Natl. Acad. Sci. U.S.A.">
        <title>Comparative genomics of biotechnologically important yeasts.</title>
        <authorList>
            <person name="Riley R."/>
            <person name="Haridas S."/>
            <person name="Wolfe K.H."/>
            <person name="Lopes M.R."/>
            <person name="Hittinger C.T."/>
            <person name="Goeker M."/>
            <person name="Salamov A.A."/>
            <person name="Wisecaver J.H."/>
            <person name="Long T.M."/>
            <person name="Calvey C.H."/>
            <person name="Aerts A.L."/>
            <person name="Barry K.W."/>
            <person name="Choi C."/>
            <person name="Clum A."/>
            <person name="Coughlan A.Y."/>
            <person name="Deshpande S."/>
            <person name="Douglass A.P."/>
            <person name="Hanson S.J."/>
            <person name="Klenk H.-P."/>
            <person name="LaButti K.M."/>
            <person name="Lapidus A."/>
            <person name="Lindquist E.A."/>
            <person name="Lipzen A.M."/>
            <person name="Meier-Kolthoff J.P."/>
            <person name="Ohm R.A."/>
            <person name="Otillar R.P."/>
            <person name="Pangilinan J.L."/>
            <person name="Peng Y."/>
            <person name="Rokas A."/>
            <person name="Rosa C.A."/>
            <person name="Scheuner C."/>
            <person name="Sibirny A.A."/>
            <person name="Slot J.C."/>
            <person name="Stielow J.B."/>
            <person name="Sun H."/>
            <person name="Kurtzman C.P."/>
            <person name="Blackwell M."/>
            <person name="Grigoriev I.V."/>
            <person name="Jeffries T.W."/>
        </authorList>
    </citation>
    <scope>NUCLEOTIDE SEQUENCE [LARGE SCALE GENOMIC DNA]</scope>
    <source>
        <strain evidence="2 3">NRRL Y-11557</strain>
    </source>
</reference>
<dbReference type="EMBL" id="KV454295">
    <property type="protein sequence ID" value="ODQ72818.1"/>
    <property type="molecule type" value="Genomic_DNA"/>
</dbReference>
<organism evidence="2 3">
    <name type="scientific">Lipomyces starkeyi NRRL Y-11557</name>
    <dbReference type="NCBI Taxonomy" id="675824"/>
    <lineage>
        <taxon>Eukaryota</taxon>
        <taxon>Fungi</taxon>
        <taxon>Dikarya</taxon>
        <taxon>Ascomycota</taxon>
        <taxon>Saccharomycotina</taxon>
        <taxon>Lipomycetes</taxon>
        <taxon>Lipomycetales</taxon>
        <taxon>Lipomycetaceae</taxon>
        <taxon>Lipomyces</taxon>
    </lineage>
</organism>